<dbReference type="EMBL" id="LS483487">
    <property type="protein sequence ID" value="SQJ03917.1"/>
    <property type="molecule type" value="Genomic_DNA"/>
</dbReference>
<name>A0AAX2JBX1_9FUSO</name>
<gene>
    <name evidence="1" type="ORF">NCTC12112_01680</name>
</gene>
<dbReference type="RefSeq" id="WP_005979958.1">
    <property type="nucleotide sequence ID" value="NZ_BAABXY010000001.1"/>
</dbReference>
<evidence type="ECO:0000313" key="2">
    <source>
        <dbReference type="Proteomes" id="UP000249008"/>
    </source>
</evidence>
<dbReference type="AlphaFoldDB" id="A0AAX2JBX1"/>
<organism evidence="1 2">
    <name type="scientific">Fusobacterium ulcerans</name>
    <dbReference type="NCBI Taxonomy" id="861"/>
    <lineage>
        <taxon>Bacteria</taxon>
        <taxon>Fusobacteriati</taxon>
        <taxon>Fusobacteriota</taxon>
        <taxon>Fusobacteriia</taxon>
        <taxon>Fusobacteriales</taxon>
        <taxon>Fusobacteriaceae</taxon>
        <taxon>Fusobacterium</taxon>
    </lineage>
</organism>
<dbReference type="Proteomes" id="UP000249008">
    <property type="component" value="Chromosome 1"/>
</dbReference>
<proteinExistence type="predicted"/>
<reference evidence="1 2" key="1">
    <citation type="submission" date="2018-06" db="EMBL/GenBank/DDBJ databases">
        <authorList>
            <consortium name="Pathogen Informatics"/>
            <person name="Doyle S."/>
        </authorList>
    </citation>
    <scope>NUCLEOTIDE SEQUENCE [LARGE SCALE GENOMIC DNA]</scope>
    <source>
        <strain evidence="1 2">NCTC12112</strain>
    </source>
</reference>
<accession>A0AAX2JBX1</accession>
<evidence type="ECO:0000313" key="1">
    <source>
        <dbReference type="EMBL" id="SQJ03917.1"/>
    </source>
</evidence>
<dbReference type="GeneID" id="78456437"/>
<evidence type="ECO:0008006" key="3">
    <source>
        <dbReference type="Google" id="ProtNLM"/>
    </source>
</evidence>
<sequence>MKKVLNEKEIELQMEKALDKIPFEIKKIKFALGVIKRIKKVKMIFKFK</sequence>
<protein>
    <recommendedName>
        <fullName evidence="3">50S ribosomal protein L29</fullName>
    </recommendedName>
</protein>